<proteinExistence type="predicted"/>
<name>A0A455X789_KLEPN</name>
<reference evidence="1" key="1">
    <citation type="submission" date="2019-04" db="EMBL/GenBank/DDBJ databases">
        <title>Emergence of IMP-producing hypervirulent Klebsiella pneumoniae carrying pLVPK-like virulence plasmid.</title>
        <authorList>
            <person name="Harada S."/>
            <person name="Aoki K."/>
            <person name="Ishii Y."/>
            <person name="Ohno Y."/>
            <person name="Kotatsu M."/>
            <person name="Tateda K."/>
        </authorList>
    </citation>
    <scope>NUCLEOTIDE SEQUENCE</scope>
    <source>
        <strain evidence="1">THC11</strain>
        <plasmid evidence="1">pTHC11-1</plasmid>
    </source>
</reference>
<accession>A0A455X789</accession>
<organism evidence="1">
    <name type="scientific">Klebsiella pneumoniae</name>
    <dbReference type="NCBI Taxonomy" id="573"/>
    <lineage>
        <taxon>Bacteria</taxon>
        <taxon>Pseudomonadati</taxon>
        <taxon>Pseudomonadota</taxon>
        <taxon>Gammaproteobacteria</taxon>
        <taxon>Enterobacterales</taxon>
        <taxon>Enterobacteriaceae</taxon>
        <taxon>Klebsiella/Raoultella group</taxon>
        <taxon>Klebsiella</taxon>
        <taxon>Klebsiella pneumoniae complex</taxon>
    </lineage>
</organism>
<dbReference type="AlphaFoldDB" id="A0A455X789"/>
<evidence type="ECO:0000313" key="1">
    <source>
        <dbReference type="EMBL" id="BBJ25416.1"/>
    </source>
</evidence>
<protein>
    <submittedName>
        <fullName evidence="1">Uncharacterized protein</fullName>
    </submittedName>
</protein>
<geneLocation type="plasmid" evidence="1">
    <name>pTHC11-1</name>
</geneLocation>
<keyword evidence="1" id="KW-0614">Plasmid</keyword>
<sequence length="49" mass="5306">MRMNESEANAIISPVICIEFVFSFKNKNDAIKIATGIFANIIAASPGFT</sequence>
<dbReference type="EMBL" id="AP019549">
    <property type="protein sequence ID" value="BBJ25416.1"/>
    <property type="molecule type" value="Genomic_DNA"/>
</dbReference>